<gene>
    <name evidence="1" type="ORF">CEXT_815881</name>
</gene>
<reference evidence="1 2" key="1">
    <citation type="submission" date="2021-06" db="EMBL/GenBank/DDBJ databases">
        <title>Caerostris extrusa draft genome.</title>
        <authorList>
            <person name="Kono N."/>
            <person name="Arakawa K."/>
        </authorList>
    </citation>
    <scope>NUCLEOTIDE SEQUENCE [LARGE SCALE GENOMIC DNA]</scope>
</reference>
<proteinExistence type="predicted"/>
<organism evidence="1 2">
    <name type="scientific">Caerostris extrusa</name>
    <name type="common">Bark spider</name>
    <name type="synonym">Caerostris bankana</name>
    <dbReference type="NCBI Taxonomy" id="172846"/>
    <lineage>
        <taxon>Eukaryota</taxon>
        <taxon>Metazoa</taxon>
        <taxon>Ecdysozoa</taxon>
        <taxon>Arthropoda</taxon>
        <taxon>Chelicerata</taxon>
        <taxon>Arachnida</taxon>
        <taxon>Araneae</taxon>
        <taxon>Araneomorphae</taxon>
        <taxon>Entelegynae</taxon>
        <taxon>Araneoidea</taxon>
        <taxon>Araneidae</taxon>
        <taxon>Caerostris</taxon>
    </lineage>
</organism>
<evidence type="ECO:0000313" key="2">
    <source>
        <dbReference type="Proteomes" id="UP001054945"/>
    </source>
</evidence>
<dbReference type="AlphaFoldDB" id="A0AAV4SV89"/>
<keyword evidence="2" id="KW-1185">Reference proteome</keyword>
<evidence type="ECO:0000313" key="1">
    <source>
        <dbReference type="EMBL" id="GIY37214.1"/>
    </source>
</evidence>
<accession>A0AAV4SV89</accession>
<protein>
    <recommendedName>
        <fullName evidence="3">Galectin</fullName>
    </recommendedName>
</protein>
<comment type="caution">
    <text evidence="1">The sequence shown here is derived from an EMBL/GenBank/DDBJ whole genome shotgun (WGS) entry which is preliminary data.</text>
</comment>
<dbReference type="EMBL" id="BPLR01010142">
    <property type="protein sequence ID" value="GIY37214.1"/>
    <property type="molecule type" value="Genomic_DNA"/>
</dbReference>
<name>A0AAV4SV89_CAEEX</name>
<evidence type="ECO:0008006" key="3">
    <source>
        <dbReference type="Google" id="ProtNLM"/>
    </source>
</evidence>
<sequence>MVSGEFQQHVFRYQVLWNTLCAKSIPFAVTLKTILSMEATTTVSSSSSFGIWLSCSVISMDRCKVLVHMPTVELNGFGRIVLSSLRANDFEVEFHSQGFQSDRYLFHHVFVVKFGHYQLQDDEAGVDVMVAATGRKRNHVIVPVDIGQQVVKG</sequence>
<dbReference type="Proteomes" id="UP001054945">
    <property type="component" value="Unassembled WGS sequence"/>
</dbReference>